<organism evidence="2 3">
    <name type="scientific">Carpinus fangiana</name>
    <dbReference type="NCBI Taxonomy" id="176857"/>
    <lineage>
        <taxon>Eukaryota</taxon>
        <taxon>Viridiplantae</taxon>
        <taxon>Streptophyta</taxon>
        <taxon>Embryophyta</taxon>
        <taxon>Tracheophyta</taxon>
        <taxon>Spermatophyta</taxon>
        <taxon>Magnoliopsida</taxon>
        <taxon>eudicotyledons</taxon>
        <taxon>Gunneridae</taxon>
        <taxon>Pentapetalae</taxon>
        <taxon>rosids</taxon>
        <taxon>fabids</taxon>
        <taxon>Fagales</taxon>
        <taxon>Betulaceae</taxon>
        <taxon>Carpinus</taxon>
    </lineage>
</organism>
<keyword evidence="1" id="KW-0812">Transmembrane</keyword>
<gene>
    <name evidence="2" type="ORF">FH972_002255</name>
</gene>
<evidence type="ECO:0000313" key="2">
    <source>
        <dbReference type="EMBL" id="KAE7997639.1"/>
    </source>
</evidence>
<keyword evidence="3" id="KW-1185">Reference proteome</keyword>
<reference evidence="2 3" key="1">
    <citation type="submission" date="2019-06" db="EMBL/GenBank/DDBJ databases">
        <title>A chromosomal-level reference genome of Carpinus fangiana (Coryloideae, Betulaceae).</title>
        <authorList>
            <person name="Yang X."/>
            <person name="Wang Z."/>
            <person name="Zhang L."/>
            <person name="Hao G."/>
            <person name="Liu J."/>
            <person name="Yang Y."/>
        </authorList>
    </citation>
    <scope>NUCLEOTIDE SEQUENCE [LARGE SCALE GENOMIC DNA]</scope>
    <source>
        <strain evidence="2">Cfa_2016G</strain>
        <tissue evidence="2">Leaf</tissue>
    </source>
</reference>
<dbReference type="AlphaFoldDB" id="A0A5N6QG63"/>
<keyword evidence="1" id="KW-0472">Membrane</keyword>
<dbReference type="EMBL" id="CM017321">
    <property type="protein sequence ID" value="KAE7997639.1"/>
    <property type="molecule type" value="Genomic_DNA"/>
</dbReference>
<evidence type="ECO:0000256" key="1">
    <source>
        <dbReference type="SAM" id="Phobius"/>
    </source>
</evidence>
<evidence type="ECO:0000313" key="3">
    <source>
        <dbReference type="Proteomes" id="UP000327013"/>
    </source>
</evidence>
<name>A0A5N6QG63_9ROSI</name>
<protein>
    <submittedName>
        <fullName evidence="2">Uncharacterized protein</fullName>
    </submittedName>
</protein>
<sequence length="81" mass="8945">MGIGFGIIRWSLLAAVVPGFSVSTISYFFWVVLCVLYVTLAVWFSVYAIHSIYLENIDIGKVNGMEWGTAGVPRGAANYEH</sequence>
<dbReference type="OrthoDB" id="10565151at2759"/>
<feature type="transmembrane region" description="Helical" evidence="1">
    <location>
        <begin position="27"/>
        <end position="49"/>
    </location>
</feature>
<proteinExistence type="predicted"/>
<dbReference type="Proteomes" id="UP000327013">
    <property type="component" value="Chromosome 1"/>
</dbReference>
<accession>A0A5N6QG63</accession>
<keyword evidence="1" id="KW-1133">Transmembrane helix</keyword>